<accession>A0ABZ2IV75</accession>
<keyword evidence="4" id="KW-1185">Reference proteome</keyword>
<dbReference type="Gene3D" id="2.180.10.10">
    <property type="entry name" value="RHS repeat-associated core"/>
    <property type="match status" value="1"/>
</dbReference>
<sequence>MAAPYTCDVRRGPDGRIVEKTETVRGRKSTWTYAYDGGGRLTEAKLDGRLICQCWYDREGRRVRDYLPATAGANYRDYQYTPDNRLMRAGGGQYSHDERGFRSIWSDKGVYTLYEYSPDYRLLKVEEEDRDKAFTFAHDEDGQRAAKYLNGELVEAYQWLDFVRLAAFYDGRHQYEFA</sequence>
<proteinExistence type="predicted"/>
<evidence type="ECO:0000313" key="3">
    <source>
        <dbReference type="EMBL" id="WWX22508.1"/>
    </source>
</evidence>
<protein>
    <recommendedName>
        <fullName evidence="2">Teneurin-like YD-shell domain-containing protein</fullName>
    </recommendedName>
</protein>
<organism evidence="3 4">
    <name type="scientific">Pseudodesulfovibrio methanolicus</name>
    <dbReference type="NCBI Taxonomy" id="3126690"/>
    <lineage>
        <taxon>Bacteria</taxon>
        <taxon>Pseudomonadati</taxon>
        <taxon>Thermodesulfobacteriota</taxon>
        <taxon>Desulfovibrionia</taxon>
        <taxon>Desulfovibrionales</taxon>
        <taxon>Desulfovibrionaceae</taxon>
    </lineage>
</organism>
<reference evidence="3 4" key="1">
    <citation type="submission" date="2024-03" db="EMBL/GenBank/DDBJ databases">
        <title>Phenotype and Genome Characterization of a Sulfate-Reducing Bacterium Pseudodesulfovibrio sp. strain 5S69, isolated from Petroleum Reservoir in Tatarstan (Russia).</title>
        <authorList>
            <person name="Bidzhieva S.K."/>
            <person name="Kadnikov V."/>
            <person name="Tourova T.P."/>
            <person name="Samigullina S.R."/>
            <person name="Sokolova D.S."/>
            <person name="Poltaraus A.B."/>
            <person name="Avtukh A.N."/>
            <person name="Tereshina V.M."/>
            <person name="Mardanov A.V."/>
            <person name="Nazina T.N."/>
        </authorList>
    </citation>
    <scope>NUCLEOTIDE SEQUENCE [LARGE SCALE GENOMIC DNA]</scope>
    <source>
        <strain evidence="3 4">5S69</strain>
    </source>
</reference>
<feature type="domain" description="Teneurin-like YD-shell" evidence="2">
    <location>
        <begin position="13"/>
        <end position="157"/>
    </location>
</feature>
<dbReference type="Pfam" id="PF25023">
    <property type="entry name" value="TEN_YD-shell"/>
    <property type="match status" value="1"/>
</dbReference>
<dbReference type="Proteomes" id="UP001385389">
    <property type="component" value="Chromosome"/>
</dbReference>
<evidence type="ECO:0000313" key="4">
    <source>
        <dbReference type="Proteomes" id="UP001385389"/>
    </source>
</evidence>
<gene>
    <name evidence="3" type="ORF">V8V93_19000</name>
</gene>
<dbReference type="RefSeq" id="WP_338668199.1">
    <property type="nucleotide sequence ID" value="NZ_CP146609.1"/>
</dbReference>
<dbReference type="InterPro" id="IPR056823">
    <property type="entry name" value="TEN-like_YD-shell"/>
</dbReference>
<evidence type="ECO:0000259" key="2">
    <source>
        <dbReference type="Pfam" id="PF25023"/>
    </source>
</evidence>
<name>A0ABZ2IV75_9BACT</name>
<evidence type="ECO:0000256" key="1">
    <source>
        <dbReference type="ARBA" id="ARBA00022737"/>
    </source>
</evidence>
<dbReference type="EMBL" id="CP146609">
    <property type="protein sequence ID" value="WWX22508.1"/>
    <property type="molecule type" value="Genomic_DNA"/>
</dbReference>
<keyword evidence="1" id="KW-0677">Repeat</keyword>